<reference evidence="2 5" key="3">
    <citation type="submission" date="2019-09" db="EMBL/GenBank/DDBJ databases">
        <title>Draft genome sequences of 48 bacterial type strains from the CCUG.</title>
        <authorList>
            <person name="Tunovic T."/>
            <person name="Pineiro-Iglesias B."/>
            <person name="Unosson C."/>
            <person name="Inganas E."/>
            <person name="Ohlen M."/>
            <person name="Cardew S."/>
            <person name="Jensie-Markopoulos S."/>
            <person name="Salva-Serra F."/>
            <person name="Jaen-Luchoro D."/>
            <person name="Karlsson R."/>
            <person name="Svensson-Stadler L."/>
            <person name="Chun J."/>
            <person name="Moore E."/>
        </authorList>
    </citation>
    <scope>NUCLEOTIDE SEQUENCE [LARGE SCALE GENOMIC DNA]</scope>
    <source>
        <strain evidence="2 5">CCUG 51522</strain>
    </source>
</reference>
<protein>
    <submittedName>
        <fullName evidence="2">Phage tail protein</fullName>
    </submittedName>
</protein>
<reference evidence="4" key="2">
    <citation type="submission" date="2016-10" db="EMBL/GenBank/DDBJ databases">
        <authorList>
            <person name="Varghese N."/>
            <person name="Submissions S."/>
        </authorList>
    </citation>
    <scope>NUCLEOTIDE SEQUENCE [LARGE SCALE GENOMIC DNA]</scope>
    <source>
        <strain evidence="4">BS3782</strain>
    </source>
</reference>
<evidence type="ECO:0000313" key="2">
    <source>
        <dbReference type="EMBL" id="KAB0497307.1"/>
    </source>
</evidence>
<reference evidence="3" key="1">
    <citation type="submission" date="2016-10" db="EMBL/GenBank/DDBJ databases">
        <authorList>
            <person name="de Groot N.N."/>
        </authorList>
    </citation>
    <scope>NUCLEOTIDE SEQUENCE [LARGE SCALE GENOMIC DNA]</scope>
    <source>
        <strain evidence="3">BS3782</strain>
    </source>
</reference>
<accession>A0A0J6HJJ5</accession>
<gene>
    <name evidence="2" type="ORF">F7R14_28645</name>
    <name evidence="3" type="ORF">SAMN04490191_5999</name>
</gene>
<dbReference type="Gene3D" id="2.60.40.3940">
    <property type="match status" value="1"/>
</dbReference>
<feature type="domain" description="Putative tail fiber protein gp53-like C-terminal" evidence="1">
    <location>
        <begin position="215"/>
        <end position="298"/>
    </location>
</feature>
<name>A0A0J6HJJ5_9PSED</name>
<dbReference type="RefSeq" id="WP_048393826.1">
    <property type="nucleotide sequence ID" value="NZ_JYLB01000002.1"/>
</dbReference>
<evidence type="ECO:0000313" key="5">
    <source>
        <dbReference type="Proteomes" id="UP000434925"/>
    </source>
</evidence>
<dbReference type="Proteomes" id="UP000434925">
    <property type="component" value="Unassembled WGS sequence"/>
</dbReference>
<organism evidence="3 4">
    <name type="scientific">Pseudomonas lini</name>
    <dbReference type="NCBI Taxonomy" id="163011"/>
    <lineage>
        <taxon>Bacteria</taxon>
        <taxon>Pseudomonadati</taxon>
        <taxon>Pseudomonadota</taxon>
        <taxon>Gammaproteobacteria</taxon>
        <taxon>Pseudomonadales</taxon>
        <taxon>Pseudomonadaceae</taxon>
        <taxon>Pseudomonas</taxon>
    </lineage>
</organism>
<dbReference type="Proteomes" id="UP000182814">
    <property type="component" value="Chromosome I"/>
</dbReference>
<sequence length="298" mass="30748">MDYPNSVPSAGLVDGKFVDENLIAGTPGSLIPASWGNGVTLELLKVIEAAGIKPSEASNDQLLTALRSNKLFVTAPQFDSDQSVATTEFVTRSGLQFSGFNVFPASAALTAANVGGVASFASATPITATLPSINGLAHASTIHVINAGNGVLTINPAGVELIETCNGTFGPVKLGLGDSAHFIKLGSEWRLYGGSVSDKYASSFSGVYGNVGYQKYPSGNIEQWGVGTTDANGDVYITFPISFPTSFSSLVATHVGGDGAMVILVGGTGTKQGCRLKVRSFSGQVQAGWSVNYFAKGY</sequence>
<dbReference type="InterPro" id="IPR054075">
    <property type="entry name" value="Gp53-like_C"/>
</dbReference>
<dbReference type="EMBL" id="LT629746">
    <property type="protein sequence ID" value="SDT66079.1"/>
    <property type="molecule type" value="Genomic_DNA"/>
</dbReference>
<dbReference type="EMBL" id="VZPO01000014">
    <property type="protein sequence ID" value="KAB0497307.1"/>
    <property type="molecule type" value="Genomic_DNA"/>
</dbReference>
<keyword evidence="4" id="KW-1185">Reference proteome</keyword>
<evidence type="ECO:0000259" key="1">
    <source>
        <dbReference type="Pfam" id="PF21882"/>
    </source>
</evidence>
<evidence type="ECO:0000313" key="3">
    <source>
        <dbReference type="EMBL" id="SDT66079.1"/>
    </source>
</evidence>
<evidence type="ECO:0000313" key="4">
    <source>
        <dbReference type="Proteomes" id="UP000182814"/>
    </source>
</evidence>
<proteinExistence type="predicted"/>
<dbReference type="Pfam" id="PF21882">
    <property type="entry name" value="Gp53-like_C"/>
    <property type="match status" value="1"/>
</dbReference>
<dbReference type="AlphaFoldDB" id="A0A0J6HJJ5"/>
<dbReference type="PATRIC" id="fig|163011.3.peg.1997"/>